<dbReference type="Pfam" id="PF12706">
    <property type="entry name" value="Lactamase_B_2"/>
    <property type="match status" value="1"/>
</dbReference>
<evidence type="ECO:0000259" key="1">
    <source>
        <dbReference type="SMART" id="SM00849"/>
    </source>
</evidence>
<sequence>MKITVLGCGGSSGVPLLGGPDGRGVWGACDPAEPRNRRTRSSIAVQAPDGTTLLVDAGPDLRAQLLASGIGRVDAVLLTHPHADHVLGMDELRIMNRIMGRALPLYATAETLGEVTRRFDYAFRGATPGFFRPALDAIPVRPGDTVEMAGFQVRLFRQDHKVMDTLGLRIGGFGYSTDVVEMPEAGFEALAGVRDWMVGCFQRPPHPVHAHVEKAVAWSRRIGAARTVLTHMGPDLDWDWMRENLPRGVEAGYDGMVLEVG</sequence>
<dbReference type="Proteomes" id="UP001524642">
    <property type="component" value="Unassembled WGS sequence"/>
</dbReference>
<organism evidence="2 3">
    <name type="scientific">Roseomonas populi</name>
    <dbReference type="NCBI Taxonomy" id="3121582"/>
    <lineage>
        <taxon>Bacteria</taxon>
        <taxon>Pseudomonadati</taxon>
        <taxon>Pseudomonadota</taxon>
        <taxon>Alphaproteobacteria</taxon>
        <taxon>Acetobacterales</taxon>
        <taxon>Roseomonadaceae</taxon>
        <taxon>Roseomonas</taxon>
    </lineage>
</organism>
<comment type="caution">
    <text evidence="2">The sequence shown here is derived from an EMBL/GenBank/DDBJ whole genome shotgun (WGS) entry which is preliminary data.</text>
</comment>
<dbReference type="InterPro" id="IPR001279">
    <property type="entry name" value="Metallo-B-lactamas"/>
</dbReference>
<dbReference type="PANTHER" id="PTHR42663:SF6">
    <property type="entry name" value="HYDROLASE C777.06C-RELATED"/>
    <property type="match status" value="1"/>
</dbReference>
<dbReference type="CDD" id="cd16279">
    <property type="entry name" value="metallo-hydrolase-like_MBL-fold"/>
    <property type="match status" value="1"/>
</dbReference>
<dbReference type="EMBL" id="JANJOU010000002">
    <property type="protein sequence ID" value="MCR0981426.1"/>
    <property type="molecule type" value="Genomic_DNA"/>
</dbReference>
<evidence type="ECO:0000313" key="3">
    <source>
        <dbReference type="Proteomes" id="UP001524642"/>
    </source>
</evidence>
<dbReference type="RefSeq" id="WP_257715107.1">
    <property type="nucleotide sequence ID" value="NZ_JANJOU010000002.1"/>
</dbReference>
<keyword evidence="3" id="KW-1185">Reference proteome</keyword>
<evidence type="ECO:0000313" key="2">
    <source>
        <dbReference type="EMBL" id="MCR0981426.1"/>
    </source>
</evidence>
<proteinExistence type="predicted"/>
<dbReference type="SUPFAM" id="SSF56281">
    <property type="entry name" value="Metallo-hydrolase/oxidoreductase"/>
    <property type="match status" value="1"/>
</dbReference>
<reference evidence="2 3" key="1">
    <citation type="submission" date="2022-06" db="EMBL/GenBank/DDBJ databases">
        <title>Roseomonas CN29.</title>
        <authorList>
            <person name="Cheng Y."/>
            <person name="He X."/>
        </authorList>
    </citation>
    <scope>NUCLEOTIDE SEQUENCE [LARGE SCALE GENOMIC DNA]</scope>
    <source>
        <strain evidence="2 3">CN29</strain>
    </source>
</reference>
<gene>
    <name evidence="2" type="ORF">NRP21_05115</name>
</gene>
<dbReference type="InterPro" id="IPR036866">
    <property type="entry name" value="RibonucZ/Hydroxyglut_hydro"/>
</dbReference>
<dbReference type="PANTHER" id="PTHR42663">
    <property type="entry name" value="HYDROLASE C777.06C-RELATED-RELATED"/>
    <property type="match status" value="1"/>
</dbReference>
<name>A0ABT1X004_9PROT</name>
<protein>
    <submittedName>
        <fullName evidence="2">MBL fold metallo-hydrolase</fullName>
    </submittedName>
</protein>
<feature type="domain" description="Metallo-beta-lactamase" evidence="1">
    <location>
        <begin position="39"/>
        <end position="231"/>
    </location>
</feature>
<dbReference type="Gene3D" id="3.60.15.10">
    <property type="entry name" value="Ribonuclease Z/Hydroxyacylglutathione hydrolase-like"/>
    <property type="match status" value="1"/>
</dbReference>
<accession>A0ABT1X004</accession>
<dbReference type="SMART" id="SM00849">
    <property type="entry name" value="Lactamase_B"/>
    <property type="match status" value="1"/>
</dbReference>